<dbReference type="EMBL" id="JAUSRL010000005">
    <property type="protein sequence ID" value="MDP9961094.1"/>
    <property type="molecule type" value="Genomic_DNA"/>
</dbReference>
<name>A0ABT9SNS0_9FLAO</name>
<organism evidence="1 2">
    <name type="scientific">Chryseobacterium lathyri</name>
    <dbReference type="NCBI Taxonomy" id="395933"/>
    <lineage>
        <taxon>Bacteria</taxon>
        <taxon>Pseudomonadati</taxon>
        <taxon>Bacteroidota</taxon>
        <taxon>Flavobacteriia</taxon>
        <taxon>Flavobacteriales</taxon>
        <taxon>Weeksellaceae</taxon>
        <taxon>Chryseobacterium group</taxon>
        <taxon>Chryseobacterium</taxon>
    </lineage>
</organism>
<evidence type="ECO:0000313" key="2">
    <source>
        <dbReference type="Proteomes" id="UP001235513"/>
    </source>
</evidence>
<reference evidence="1 2" key="1">
    <citation type="submission" date="2023-07" db="EMBL/GenBank/DDBJ databases">
        <title>Sorghum-associated microbial communities from plants grown in Nebraska, USA.</title>
        <authorList>
            <person name="Schachtman D."/>
        </authorList>
    </citation>
    <scope>NUCLEOTIDE SEQUENCE [LARGE SCALE GENOMIC DNA]</scope>
    <source>
        <strain evidence="1 2">CC351</strain>
    </source>
</reference>
<keyword evidence="2" id="KW-1185">Reference proteome</keyword>
<evidence type="ECO:0000313" key="1">
    <source>
        <dbReference type="EMBL" id="MDP9961094.1"/>
    </source>
</evidence>
<gene>
    <name evidence="1" type="ORF">J2T04_002992</name>
</gene>
<comment type="caution">
    <text evidence="1">The sequence shown here is derived from an EMBL/GenBank/DDBJ whole genome shotgun (WGS) entry which is preliminary data.</text>
</comment>
<accession>A0ABT9SNS0</accession>
<protein>
    <submittedName>
        <fullName evidence="1">Uncharacterized protein</fullName>
    </submittedName>
</protein>
<dbReference type="Proteomes" id="UP001235513">
    <property type="component" value="Unassembled WGS sequence"/>
</dbReference>
<sequence>MINIKSLLLDAIVNYVLDLYNLTPEQKMLVLGSLHATVRISCYYLGVFKSYIKENERFIKWIHSKLEKGCSLCNN</sequence>
<proteinExistence type="predicted"/>